<dbReference type="Proteomes" id="UP000267464">
    <property type="component" value="Unassembled WGS sequence"/>
</dbReference>
<reference evidence="4 5" key="1">
    <citation type="submission" date="2018-08" db="EMBL/GenBank/DDBJ databases">
        <authorList>
            <person name="Khan S.A."/>
            <person name="Jeon C.O."/>
            <person name="Chun B.H."/>
            <person name="Jeong S.E."/>
        </authorList>
    </citation>
    <scope>NUCLEOTIDE SEQUENCE [LARGE SCALE GENOMIC DNA]</scope>
    <source>
        <strain evidence="4 5">S-16</strain>
    </source>
</reference>
<accession>A0A3N7HR82</accession>
<comment type="caution">
    <text evidence="4">The sequence shown here is derived from an EMBL/GenBank/DDBJ whole genome shotgun (WGS) entry which is preliminary data.</text>
</comment>
<keyword evidence="1" id="KW-0677">Repeat</keyword>
<dbReference type="InterPro" id="IPR011990">
    <property type="entry name" value="TPR-like_helical_dom_sf"/>
</dbReference>
<dbReference type="InterPro" id="IPR050498">
    <property type="entry name" value="Ycf3"/>
</dbReference>
<protein>
    <submittedName>
        <fullName evidence="4">Uncharacterized protein</fullName>
    </submittedName>
</protein>
<dbReference type="Pfam" id="PF13432">
    <property type="entry name" value="TPR_16"/>
    <property type="match status" value="2"/>
</dbReference>
<evidence type="ECO:0000313" key="4">
    <source>
        <dbReference type="EMBL" id="RQP24223.1"/>
    </source>
</evidence>
<reference evidence="4 5" key="2">
    <citation type="submission" date="2018-12" db="EMBL/GenBank/DDBJ databases">
        <title>Rhizobacter gummiphilus sp. nov., a rubber-degrading bacterium isolated from the soil of a botanical garden in Japan.</title>
        <authorList>
            <person name="Shunsuke S.S."/>
        </authorList>
    </citation>
    <scope>NUCLEOTIDE SEQUENCE [LARGE SCALE GENOMIC DNA]</scope>
    <source>
        <strain evidence="4 5">S-16</strain>
    </source>
</reference>
<dbReference type="AlphaFoldDB" id="A0A3N7HR82"/>
<dbReference type="PROSITE" id="PS50005">
    <property type="entry name" value="TPR"/>
    <property type="match status" value="3"/>
</dbReference>
<evidence type="ECO:0000256" key="2">
    <source>
        <dbReference type="ARBA" id="ARBA00022803"/>
    </source>
</evidence>
<keyword evidence="5" id="KW-1185">Reference proteome</keyword>
<dbReference type="Gene3D" id="1.25.40.10">
    <property type="entry name" value="Tetratricopeptide repeat domain"/>
    <property type="match status" value="1"/>
</dbReference>
<feature type="repeat" description="TPR" evidence="3">
    <location>
        <begin position="97"/>
        <end position="130"/>
    </location>
</feature>
<dbReference type="SUPFAM" id="SSF82185">
    <property type="entry name" value="Histone H3 K4-specific methyltransferase SET7/9 N-terminal domain"/>
    <property type="match status" value="1"/>
</dbReference>
<dbReference type="Pfam" id="PF07661">
    <property type="entry name" value="MORN_2"/>
    <property type="match status" value="2"/>
</dbReference>
<evidence type="ECO:0000313" key="5">
    <source>
        <dbReference type="Proteomes" id="UP000267464"/>
    </source>
</evidence>
<evidence type="ECO:0000256" key="3">
    <source>
        <dbReference type="PROSITE-ProRule" id="PRU00339"/>
    </source>
</evidence>
<evidence type="ECO:0000256" key="1">
    <source>
        <dbReference type="ARBA" id="ARBA00022737"/>
    </source>
</evidence>
<dbReference type="PANTHER" id="PTHR44858">
    <property type="entry name" value="TETRATRICOPEPTIDE REPEAT PROTEIN 6"/>
    <property type="match status" value="1"/>
</dbReference>
<sequence>MPSIRPLCYNCVPTKGRPVFKFFKKKVNPTDLCVQARTLVSQGKVAEALALLDQAIKDSPHFSMAYADRGTVYAMTGRHQEAILDLNKALDLGFDAASVLTTLATVQKEQGDHQAALTSFAKAESLTPGNPLIYYNRASLHITLGDWVHAIADLKKCLTLQPDPRTRALIEKRLAEVAASSTADLNIAEVPHDNGQLRFRYARVMFADAARWIRHGLFTEYSEAGQRLSEGHYVQGQEHGLWRDFHPNGQLAALGEYVGGKEHGIWRFWDEAGTEGPSLNYVHGEATPT</sequence>
<dbReference type="EMBL" id="QUSW01000003">
    <property type="protein sequence ID" value="RQP24223.1"/>
    <property type="molecule type" value="Genomic_DNA"/>
</dbReference>
<dbReference type="SMART" id="SM00028">
    <property type="entry name" value="TPR"/>
    <property type="match status" value="4"/>
</dbReference>
<dbReference type="PANTHER" id="PTHR44858:SF1">
    <property type="entry name" value="UDP-N-ACETYLGLUCOSAMINE--PEPTIDE N-ACETYLGLUCOSAMINYLTRANSFERASE SPINDLY-RELATED"/>
    <property type="match status" value="1"/>
</dbReference>
<organism evidence="4 5">
    <name type="scientific">Piscinibacter terrae</name>
    <dbReference type="NCBI Taxonomy" id="2496871"/>
    <lineage>
        <taxon>Bacteria</taxon>
        <taxon>Pseudomonadati</taxon>
        <taxon>Pseudomonadota</taxon>
        <taxon>Betaproteobacteria</taxon>
        <taxon>Burkholderiales</taxon>
        <taxon>Sphaerotilaceae</taxon>
        <taxon>Piscinibacter</taxon>
    </lineage>
</organism>
<dbReference type="InterPro" id="IPR011652">
    <property type="entry name" value="MORN_2"/>
</dbReference>
<name>A0A3N7HR82_9BURK</name>
<feature type="repeat" description="TPR" evidence="3">
    <location>
        <begin position="63"/>
        <end position="96"/>
    </location>
</feature>
<gene>
    <name evidence="4" type="ORF">DZC73_12965</name>
</gene>
<dbReference type="SUPFAM" id="SSF48452">
    <property type="entry name" value="TPR-like"/>
    <property type="match status" value="1"/>
</dbReference>
<dbReference type="Gene3D" id="2.20.110.10">
    <property type="entry name" value="Histone H3 K4-specific methyltransferase SET7/9 N-terminal domain"/>
    <property type="match status" value="1"/>
</dbReference>
<keyword evidence="2 3" id="KW-0802">TPR repeat</keyword>
<dbReference type="InterPro" id="IPR019734">
    <property type="entry name" value="TPR_rpt"/>
</dbReference>
<proteinExistence type="predicted"/>
<feature type="repeat" description="TPR" evidence="3">
    <location>
        <begin position="131"/>
        <end position="164"/>
    </location>
</feature>